<feature type="transmembrane region" description="Helical" evidence="5">
    <location>
        <begin position="91"/>
        <end position="112"/>
    </location>
</feature>
<dbReference type="PANTHER" id="PTHR11785">
    <property type="entry name" value="AMINO ACID TRANSPORTER"/>
    <property type="match status" value="1"/>
</dbReference>
<proteinExistence type="predicted"/>
<dbReference type="EMBL" id="BART01014612">
    <property type="protein sequence ID" value="GAG75811.1"/>
    <property type="molecule type" value="Genomic_DNA"/>
</dbReference>
<protein>
    <recommendedName>
        <fullName evidence="7">Amino acid permease/ SLC12A domain-containing protein</fullName>
    </recommendedName>
</protein>
<evidence type="ECO:0000256" key="3">
    <source>
        <dbReference type="ARBA" id="ARBA00022989"/>
    </source>
</evidence>
<evidence type="ECO:0000256" key="4">
    <source>
        <dbReference type="ARBA" id="ARBA00023136"/>
    </source>
</evidence>
<dbReference type="InterPro" id="IPR002293">
    <property type="entry name" value="AA/rel_permease1"/>
</dbReference>
<dbReference type="GO" id="GO:0015179">
    <property type="term" value="F:L-amino acid transmembrane transporter activity"/>
    <property type="evidence" value="ECO:0007669"/>
    <property type="project" value="TreeGrafter"/>
</dbReference>
<evidence type="ECO:0008006" key="7">
    <source>
        <dbReference type="Google" id="ProtNLM"/>
    </source>
</evidence>
<sequence length="132" mass="14046">LGAMFPASGGDYVFLRESFGKRIAFLSGWISLLVGFSAPIAAIAIAFGNYVSGSLTAGLLPLVTPTVLAVIIIIIFTCVHAQDLIFGVRTHVFFTIGKIIIIMLLITVGLTYGNGTFEHFKGSLKMSDIFSG</sequence>
<feature type="non-terminal residue" evidence="6">
    <location>
        <position position="132"/>
    </location>
</feature>
<keyword evidence="2 5" id="KW-0812">Transmembrane</keyword>
<comment type="caution">
    <text evidence="6">The sequence shown here is derived from an EMBL/GenBank/DDBJ whole genome shotgun (WGS) entry which is preliminary data.</text>
</comment>
<dbReference type="AlphaFoldDB" id="X1BUI4"/>
<evidence type="ECO:0000256" key="5">
    <source>
        <dbReference type="SAM" id="Phobius"/>
    </source>
</evidence>
<evidence type="ECO:0000256" key="1">
    <source>
        <dbReference type="ARBA" id="ARBA00004141"/>
    </source>
</evidence>
<keyword evidence="3 5" id="KW-1133">Transmembrane helix</keyword>
<dbReference type="InterPro" id="IPR050598">
    <property type="entry name" value="AminoAcid_Transporter"/>
</dbReference>
<reference evidence="6" key="1">
    <citation type="journal article" date="2014" name="Front. Microbiol.">
        <title>High frequency of phylogenetically diverse reductive dehalogenase-homologous genes in deep subseafloor sedimentary metagenomes.</title>
        <authorList>
            <person name="Kawai M."/>
            <person name="Futagami T."/>
            <person name="Toyoda A."/>
            <person name="Takaki Y."/>
            <person name="Nishi S."/>
            <person name="Hori S."/>
            <person name="Arai W."/>
            <person name="Tsubouchi T."/>
            <person name="Morono Y."/>
            <person name="Uchiyama I."/>
            <person name="Ito T."/>
            <person name="Fujiyama A."/>
            <person name="Inagaki F."/>
            <person name="Takami H."/>
        </authorList>
    </citation>
    <scope>NUCLEOTIDE SEQUENCE</scope>
    <source>
        <strain evidence="6">Expedition CK06-06</strain>
    </source>
</reference>
<organism evidence="6">
    <name type="scientific">marine sediment metagenome</name>
    <dbReference type="NCBI Taxonomy" id="412755"/>
    <lineage>
        <taxon>unclassified sequences</taxon>
        <taxon>metagenomes</taxon>
        <taxon>ecological metagenomes</taxon>
    </lineage>
</organism>
<feature type="transmembrane region" description="Helical" evidence="5">
    <location>
        <begin position="23"/>
        <end position="47"/>
    </location>
</feature>
<dbReference type="Pfam" id="PF13520">
    <property type="entry name" value="AA_permease_2"/>
    <property type="match status" value="1"/>
</dbReference>
<dbReference type="Gene3D" id="1.20.1740.10">
    <property type="entry name" value="Amino acid/polyamine transporter I"/>
    <property type="match status" value="1"/>
</dbReference>
<evidence type="ECO:0000256" key="2">
    <source>
        <dbReference type="ARBA" id="ARBA00022692"/>
    </source>
</evidence>
<gene>
    <name evidence="6" type="ORF">S01H4_29000</name>
</gene>
<dbReference type="GO" id="GO:0016020">
    <property type="term" value="C:membrane"/>
    <property type="evidence" value="ECO:0007669"/>
    <property type="project" value="UniProtKB-SubCell"/>
</dbReference>
<comment type="subcellular location">
    <subcellularLocation>
        <location evidence="1">Membrane</location>
        <topology evidence="1">Multi-pass membrane protein</topology>
    </subcellularLocation>
</comment>
<feature type="non-terminal residue" evidence="6">
    <location>
        <position position="1"/>
    </location>
</feature>
<feature type="transmembrane region" description="Helical" evidence="5">
    <location>
        <begin position="59"/>
        <end position="79"/>
    </location>
</feature>
<name>X1BUI4_9ZZZZ</name>
<evidence type="ECO:0000313" key="6">
    <source>
        <dbReference type="EMBL" id="GAG75811.1"/>
    </source>
</evidence>
<accession>X1BUI4</accession>
<keyword evidence="4 5" id="KW-0472">Membrane</keyword>
<dbReference type="PANTHER" id="PTHR11785:SF512">
    <property type="entry name" value="SOBREMESA, ISOFORM B"/>
    <property type="match status" value="1"/>
</dbReference>